<accession>A0A7J9G5I5</accession>
<comment type="caution">
    <text evidence="1">The sequence shown here is derived from an EMBL/GenBank/DDBJ whole genome shotgun (WGS) entry which is preliminary data.</text>
</comment>
<dbReference type="Proteomes" id="UP000593560">
    <property type="component" value="Unassembled WGS sequence"/>
</dbReference>
<dbReference type="PANTHER" id="PTHR48040">
    <property type="entry name" value="PLEIOTROPIC DRUG RESISTANCE PROTEIN 1-LIKE ISOFORM X1"/>
    <property type="match status" value="1"/>
</dbReference>
<name>A0A7J9G5I5_9ROSI</name>
<dbReference type="AlphaFoldDB" id="A0A7J9G5I5"/>
<protein>
    <submittedName>
        <fullName evidence="1">Uncharacterized protein</fullName>
    </submittedName>
</protein>
<dbReference type="PANTHER" id="PTHR48040:SF13">
    <property type="entry name" value="ABC TRANSPORTER G FAMILY MEMBER 31"/>
    <property type="match status" value="1"/>
</dbReference>
<sequence>MLEVTNPSVEAQLGVDFSHLYKQSHMYPRNKELDNELKVPKQGSKEYVYYTLSTKWMGAIQNMYLETTFVLLEKPSIQLRAHGSDQHNGINVSLHDGHGTEQPSINCSYHNYSANYCVPRKITPTSWTMRGLLTSQYGDINQEIMTSRERKNINALLENCYGFKHNHLPLTALVLIAYPLPALLFSTHHVSNAPSEASAATYLPPFHQNSKGACPPPWLTENSLTITMLPVKKENRG</sequence>
<reference evidence="1 2" key="1">
    <citation type="journal article" date="2019" name="Genome Biol. Evol.">
        <title>Insights into the evolution of the New World diploid cottons (Gossypium, subgenus Houzingenia) based on genome sequencing.</title>
        <authorList>
            <person name="Grover C.E."/>
            <person name="Arick M.A. 2nd"/>
            <person name="Thrash A."/>
            <person name="Conover J.L."/>
            <person name="Sanders W.S."/>
            <person name="Peterson D.G."/>
            <person name="Frelichowski J.E."/>
            <person name="Scheffler J.A."/>
            <person name="Scheffler B.E."/>
            <person name="Wendel J.F."/>
        </authorList>
    </citation>
    <scope>NUCLEOTIDE SEQUENCE [LARGE SCALE GENOMIC DNA]</scope>
    <source>
        <strain evidence="1">0</strain>
        <tissue evidence="1">Leaf</tissue>
    </source>
</reference>
<keyword evidence="2" id="KW-1185">Reference proteome</keyword>
<evidence type="ECO:0000313" key="1">
    <source>
        <dbReference type="EMBL" id="MBA0792721.1"/>
    </source>
</evidence>
<proteinExistence type="predicted"/>
<organism evidence="1 2">
    <name type="scientific">Gossypium harknessii</name>
    <dbReference type="NCBI Taxonomy" id="34285"/>
    <lineage>
        <taxon>Eukaryota</taxon>
        <taxon>Viridiplantae</taxon>
        <taxon>Streptophyta</taxon>
        <taxon>Embryophyta</taxon>
        <taxon>Tracheophyta</taxon>
        <taxon>Spermatophyta</taxon>
        <taxon>Magnoliopsida</taxon>
        <taxon>eudicotyledons</taxon>
        <taxon>Gunneridae</taxon>
        <taxon>Pentapetalae</taxon>
        <taxon>rosids</taxon>
        <taxon>malvids</taxon>
        <taxon>Malvales</taxon>
        <taxon>Malvaceae</taxon>
        <taxon>Malvoideae</taxon>
        <taxon>Gossypium</taxon>
    </lineage>
</organism>
<gene>
    <name evidence="1" type="ORF">Gohar_017195</name>
</gene>
<evidence type="ECO:0000313" key="2">
    <source>
        <dbReference type="Proteomes" id="UP000593560"/>
    </source>
</evidence>
<dbReference type="EMBL" id="JABFAD010000002">
    <property type="protein sequence ID" value="MBA0792721.1"/>
    <property type="molecule type" value="Genomic_DNA"/>
</dbReference>